<dbReference type="PROSITE" id="PS00588">
    <property type="entry name" value="FLAGELLA_BB_ROD"/>
    <property type="match status" value="1"/>
</dbReference>
<dbReference type="GO" id="GO:0071978">
    <property type="term" value="P:bacterial-type flagellum-dependent swarming motility"/>
    <property type="evidence" value="ECO:0007669"/>
    <property type="project" value="TreeGrafter"/>
</dbReference>
<dbReference type="InterPro" id="IPR001444">
    <property type="entry name" value="Flag_bb_rod_N"/>
</dbReference>
<dbReference type="OrthoDB" id="9813951at2"/>
<evidence type="ECO:0000313" key="9">
    <source>
        <dbReference type="EMBL" id="CRK76150.1"/>
    </source>
</evidence>
<evidence type="ECO:0000256" key="3">
    <source>
        <dbReference type="ARBA" id="ARBA00017941"/>
    </source>
</evidence>
<evidence type="ECO:0000259" key="7">
    <source>
        <dbReference type="Pfam" id="PF00460"/>
    </source>
</evidence>
<evidence type="ECO:0000256" key="5">
    <source>
        <dbReference type="ARBA" id="ARBA00025933"/>
    </source>
</evidence>
<accession>A0A0U1NN42</accession>
<evidence type="ECO:0000256" key="2">
    <source>
        <dbReference type="ARBA" id="ARBA00009677"/>
    </source>
</evidence>
<dbReference type="Pfam" id="PF00460">
    <property type="entry name" value="Flg_bb_rod"/>
    <property type="match status" value="1"/>
</dbReference>
<organism evidence="9 10">
    <name type="scientific">Nereida ignava</name>
    <dbReference type="NCBI Taxonomy" id="282199"/>
    <lineage>
        <taxon>Bacteria</taxon>
        <taxon>Pseudomonadati</taxon>
        <taxon>Pseudomonadota</taxon>
        <taxon>Alphaproteobacteria</taxon>
        <taxon>Rhodobacterales</taxon>
        <taxon>Roseobacteraceae</taxon>
        <taxon>Nereida</taxon>
    </lineage>
</organism>
<protein>
    <recommendedName>
        <fullName evidence="3 6">Flagellar basal-body rod protein FlgC</fullName>
    </recommendedName>
</protein>
<feature type="domain" description="Flagellar basal body rod protein N-terminal" evidence="7">
    <location>
        <begin position="9"/>
        <end position="32"/>
    </location>
</feature>
<dbReference type="RefSeq" id="WP_048599563.1">
    <property type="nucleotide sequence ID" value="NZ_CVPC01000013.1"/>
</dbReference>
<dbReference type="PANTHER" id="PTHR30435">
    <property type="entry name" value="FLAGELLAR PROTEIN"/>
    <property type="match status" value="1"/>
</dbReference>
<evidence type="ECO:0000259" key="8">
    <source>
        <dbReference type="Pfam" id="PF06429"/>
    </source>
</evidence>
<keyword evidence="4 6" id="KW-0975">Bacterial flagellum</keyword>
<dbReference type="InterPro" id="IPR010930">
    <property type="entry name" value="Flg_bb/hook_C_dom"/>
</dbReference>
<comment type="subcellular location">
    <subcellularLocation>
        <location evidence="1 6">Bacterial flagellum basal body</location>
    </subcellularLocation>
</comment>
<keyword evidence="10" id="KW-1185">Reference proteome</keyword>
<dbReference type="AlphaFoldDB" id="A0A0U1NN42"/>
<evidence type="ECO:0000256" key="6">
    <source>
        <dbReference type="RuleBase" id="RU362062"/>
    </source>
</evidence>
<reference evidence="9 10" key="1">
    <citation type="submission" date="2015-04" db="EMBL/GenBank/DDBJ databases">
        <authorList>
            <person name="Syromyatnikov M.Y."/>
            <person name="Popov V.N."/>
        </authorList>
    </citation>
    <scope>NUCLEOTIDE SEQUENCE [LARGE SCALE GENOMIC DNA]</scope>
    <source>
        <strain evidence="9 10">CECT 5292</strain>
    </source>
</reference>
<dbReference type="InterPro" id="IPR006299">
    <property type="entry name" value="FlgC"/>
</dbReference>
<dbReference type="Proteomes" id="UP000048949">
    <property type="component" value="Unassembled WGS sequence"/>
</dbReference>
<dbReference type="PANTHER" id="PTHR30435:SF2">
    <property type="entry name" value="FLAGELLAR BASAL-BODY ROD PROTEIN FLGC"/>
    <property type="match status" value="1"/>
</dbReference>
<gene>
    <name evidence="9" type="primary">flgC</name>
    <name evidence="9" type="ORF">NIG5292_02207</name>
</gene>
<sequence length="138" mass="15486">MTDITNIFDVASRAMSAQMTRLNTVASNVANARSIAGSADEAYKTIKPIFETEYAKQASENGIATVNVREIITSDREPIKVYMPEHTKADEEGFVWQASVDVEEEMVEMLEASRQYQNNLEVVSTLRSLMMRTVNMGR</sequence>
<proteinExistence type="inferred from homology"/>
<dbReference type="Pfam" id="PF06429">
    <property type="entry name" value="Flg_bbr_C"/>
    <property type="match status" value="1"/>
</dbReference>
<evidence type="ECO:0000256" key="1">
    <source>
        <dbReference type="ARBA" id="ARBA00004117"/>
    </source>
</evidence>
<dbReference type="STRING" id="282199.GCA_001049735_02206"/>
<evidence type="ECO:0000256" key="4">
    <source>
        <dbReference type="ARBA" id="ARBA00023143"/>
    </source>
</evidence>
<comment type="similarity">
    <text evidence="2">Belongs to the flagella basal body rod proteins family.</text>
</comment>
<dbReference type="EMBL" id="CVQV01000013">
    <property type="protein sequence ID" value="CRK76150.1"/>
    <property type="molecule type" value="Genomic_DNA"/>
</dbReference>
<dbReference type="NCBIfam" id="TIGR01395">
    <property type="entry name" value="FlgC"/>
    <property type="match status" value="1"/>
</dbReference>
<feature type="domain" description="Flagellar basal-body/hook protein C-terminal" evidence="8">
    <location>
        <begin position="92"/>
        <end position="136"/>
    </location>
</feature>
<name>A0A0U1NN42_9RHOB</name>
<comment type="subunit">
    <text evidence="5 6">The basal body constitutes a major portion of the flagellar organelle and consists of four rings (L,P,S, and M) mounted on a central rod. The rod consists of about 26 subunits of FlgG in the distal portion, and FlgB, FlgC and FlgF are thought to build up the proximal portion of the rod with about 6 subunits each.</text>
</comment>
<evidence type="ECO:0000313" key="10">
    <source>
        <dbReference type="Proteomes" id="UP000048949"/>
    </source>
</evidence>
<dbReference type="InterPro" id="IPR019776">
    <property type="entry name" value="Flagellar_basal_body_rod_CS"/>
</dbReference>
<dbReference type="GO" id="GO:0030694">
    <property type="term" value="C:bacterial-type flagellum basal body, rod"/>
    <property type="evidence" value="ECO:0007669"/>
    <property type="project" value="UniProtKB-UniRule"/>
</dbReference>